<dbReference type="Gene3D" id="1.20.1260.100">
    <property type="entry name" value="TspO/MBR protein"/>
    <property type="match status" value="1"/>
</dbReference>
<keyword evidence="1" id="KW-0472">Membrane</keyword>
<dbReference type="Proteomes" id="UP000490386">
    <property type="component" value="Unassembled WGS sequence"/>
</dbReference>
<gene>
    <name evidence="2" type="ORF">F8O03_07410</name>
</gene>
<dbReference type="InterPro" id="IPR038330">
    <property type="entry name" value="TspO/MBR-related_sf"/>
</dbReference>
<feature type="transmembrane region" description="Helical" evidence="1">
    <location>
        <begin position="182"/>
        <end position="200"/>
    </location>
</feature>
<reference evidence="2 3" key="1">
    <citation type="submission" date="2019-09" db="EMBL/GenBank/DDBJ databases">
        <title>Phylogeny of genus Pseudoclavibacter and closely related genus.</title>
        <authorList>
            <person name="Li Y."/>
        </authorList>
    </citation>
    <scope>NUCLEOTIDE SEQUENCE [LARGE SCALE GENOMIC DNA]</scope>
    <source>
        <strain evidence="2 3">THG-MD12</strain>
    </source>
</reference>
<accession>A0A7J5B2G0</accession>
<keyword evidence="1" id="KW-0812">Transmembrane</keyword>
<proteinExistence type="predicted"/>
<keyword evidence="1" id="KW-1133">Transmembrane helix</keyword>
<protein>
    <submittedName>
        <fullName evidence="2">Tryptophan-rich sensory protein</fullName>
    </submittedName>
</protein>
<evidence type="ECO:0000256" key="1">
    <source>
        <dbReference type="SAM" id="Phobius"/>
    </source>
</evidence>
<dbReference type="RefSeq" id="WP_151423309.1">
    <property type="nucleotide sequence ID" value="NZ_WBJX01000002.1"/>
</dbReference>
<feature type="transmembrane region" description="Helical" evidence="1">
    <location>
        <begin position="49"/>
        <end position="75"/>
    </location>
</feature>
<evidence type="ECO:0000313" key="2">
    <source>
        <dbReference type="EMBL" id="KAB1638220.1"/>
    </source>
</evidence>
<feature type="transmembrane region" description="Helical" evidence="1">
    <location>
        <begin position="149"/>
        <end position="170"/>
    </location>
</feature>
<dbReference type="PANTHER" id="PTHR33802:SF1">
    <property type="entry name" value="XK-RELATED PROTEIN"/>
    <property type="match status" value="1"/>
</dbReference>
<keyword evidence="3" id="KW-1185">Reference proteome</keyword>
<dbReference type="PANTHER" id="PTHR33802">
    <property type="entry name" value="SI:CH211-161H7.5-RELATED"/>
    <property type="match status" value="1"/>
</dbReference>
<dbReference type="EMBL" id="WBJX01000002">
    <property type="protein sequence ID" value="KAB1638220.1"/>
    <property type="molecule type" value="Genomic_DNA"/>
</dbReference>
<evidence type="ECO:0000313" key="3">
    <source>
        <dbReference type="Proteomes" id="UP000490386"/>
    </source>
</evidence>
<comment type="caution">
    <text evidence="2">The sequence shown here is derived from an EMBL/GenBank/DDBJ whole genome shotgun (WGS) entry which is preliminary data.</text>
</comment>
<feature type="transmembrane region" description="Helical" evidence="1">
    <location>
        <begin position="9"/>
        <end position="29"/>
    </location>
</feature>
<feature type="transmembrane region" description="Helical" evidence="1">
    <location>
        <begin position="205"/>
        <end position="224"/>
    </location>
</feature>
<feature type="transmembrane region" description="Helical" evidence="1">
    <location>
        <begin position="110"/>
        <end position="128"/>
    </location>
</feature>
<name>A0A7J5B2G0_9MICO</name>
<dbReference type="OrthoDB" id="5189031at2"/>
<organism evidence="2 3">
    <name type="scientific">Pseudoclavibacter terrae</name>
    <dbReference type="NCBI Taxonomy" id="1530195"/>
    <lineage>
        <taxon>Bacteria</taxon>
        <taxon>Bacillati</taxon>
        <taxon>Actinomycetota</taxon>
        <taxon>Actinomycetes</taxon>
        <taxon>Micrococcales</taxon>
        <taxon>Microbacteriaceae</taxon>
        <taxon>Pseudoclavibacter</taxon>
    </lineage>
</organism>
<sequence>MSSDLLRRLFVTVSGILCVVGTLFGVGLFGGTEVNQSSSGNLSADATLIAPAGTAFSIWSVIYLGLFAYVVWQWLPKQAHSAKARATGWWAALSMLLNAGWLLVTQFGLIWVSVGIIVALLAVCIVLVSRIAAHPAENWGERLAVDTTFGLYLGWVSVATLANLGAAIVSTGVEAESTLGEISTTAALVAVLGLATFYIWRWKNLAVSAAIIWGVAWVGFGRLSDAPESTLVGVVALAVAILIAVTGVLAKSIDWRSAKSSSPALT</sequence>
<feature type="transmembrane region" description="Helical" evidence="1">
    <location>
        <begin position="230"/>
        <end position="250"/>
    </location>
</feature>
<feature type="transmembrane region" description="Helical" evidence="1">
    <location>
        <begin position="87"/>
        <end position="104"/>
    </location>
</feature>
<dbReference type="AlphaFoldDB" id="A0A7J5B2G0"/>